<evidence type="ECO:0000256" key="9">
    <source>
        <dbReference type="ARBA" id="ARBA00022989"/>
    </source>
</evidence>
<dbReference type="PANTHER" id="PTHR13306:SF6">
    <property type="entry name" value="TRANSMEMBRANE PROTEIN 138"/>
    <property type="match status" value="1"/>
</dbReference>
<name>A0A8J1XGE9_OWEFU</name>
<comment type="similarity">
    <text evidence="4">Belongs to the TMEM138 family.</text>
</comment>
<evidence type="ECO:0000256" key="8">
    <source>
        <dbReference type="ARBA" id="ARBA00022794"/>
    </source>
</evidence>
<proteinExistence type="inferred from homology"/>
<evidence type="ECO:0000256" key="1">
    <source>
        <dbReference type="ARBA" id="ARBA00003709"/>
    </source>
</evidence>
<evidence type="ECO:0000256" key="10">
    <source>
        <dbReference type="ARBA" id="ARBA00023069"/>
    </source>
</evidence>
<keyword evidence="7" id="KW-0812">Transmembrane</keyword>
<dbReference type="GO" id="GO:0030030">
    <property type="term" value="P:cell projection organization"/>
    <property type="evidence" value="ECO:0007669"/>
    <property type="project" value="UniProtKB-KW"/>
</dbReference>
<dbReference type="OrthoDB" id="189688at2759"/>
<dbReference type="PANTHER" id="PTHR13306">
    <property type="entry name" value="TRANSMEMBRANE PROTEIN 138"/>
    <property type="match status" value="1"/>
</dbReference>
<evidence type="ECO:0000256" key="13">
    <source>
        <dbReference type="ARBA" id="ARBA00023273"/>
    </source>
</evidence>
<reference evidence="14" key="1">
    <citation type="submission" date="2022-03" db="EMBL/GenBank/DDBJ databases">
        <authorList>
            <person name="Martin C."/>
        </authorList>
    </citation>
    <scope>NUCLEOTIDE SEQUENCE</scope>
</reference>
<evidence type="ECO:0000256" key="2">
    <source>
        <dbReference type="ARBA" id="ARBA00004128"/>
    </source>
</evidence>
<sequence>MLVSRYRPILYLQYLLLFLDLFLNSFSNLMRFENVVLLVLYVIQDVCIIFAVIVVFLVFFNTYIFQAGLVSILINKFKWTIIVTFIYFVLCVGLHVWEMTMRWAVDDPTAYIWNDGFRAIFALQKIVSVLYYYFYKRTALRLGDPRFYEESEWVRQEFEKRR</sequence>
<evidence type="ECO:0000256" key="6">
    <source>
        <dbReference type="ARBA" id="ARBA00022554"/>
    </source>
</evidence>
<keyword evidence="9" id="KW-1133">Transmembrane helix</keyword>
<evidence type="ECO:0000313" key="15">
    <source>
        <dbReference type="Proteomes" id="UP000749559"/>
    </source>
</evidence>
<keyword evidence="12" id="KW-0325">Glycoprotein</keyword>
<dbReference type="AlphaFoldDB" id="A0A8J1XGE9"/>
<organism evidence="14 15">
    <name type="scientific">Owenia fusiformis</name>
    <name type="common">Polychaete worm</name>
    <dbReference type="NCBI Taxonomy" id="6347"/>
    <lineage>
        <taxon>Eukaryota</taxon>
        <taxon>Metazoa</taxon>
        <taxon>Spiralia</taxon>
        <taxon>Lophotrochozoa</taxon>
        <taxon>Annelida</taxon>
        <taxon>Polychaeta</taxon>
        <taxon>Sedentaria</taxon>
        <taxon>Canalipalpata</taxon>
        <taxon>Sabellida</taxon>
        <taxon>Oweniida</taxon>
        <taxon>Oweniidae</taxon>
        <taxon>Owenia</taxon>
    </lineage>
</organism>
<keyword evidence="8" id="KW-0970">Cilium biogenesis/degradation</keyword>
<keyword evidence="11" id="KW-0472">Membrane</keyword>
<evidence type="ECO:0000256" key="3">
    <source>
        <dbReference type="ARBA" id="ARBA00004138"/>
    </source>
</evidence>
<keyword evidence="15" id="KW-1185">Reference proteome</keyword>
<comment type="caution">
    <text evidence="14">The sequence shown here is derived from an EMBL/GenBank/DDBJ whole genome shotgun (WGS) entry which is preliminary data.</text>
</comment>
<keyword evidence="13" id="KW-0966">Cell projection</keyword>
<keyword evidence="6" id="KW-0926">Vacuole</keyword>
<comment type="subcellular location">
    <subcellularLocation>
        <location evidence="3">Cell projection</location>
        <location evidence="3">Cilium</location>
    </subcellularLocation>
    <subcellularLocation>
        <location evidence="2">Vacuole membrane</location>
        <topology evidence="2">Multi-pass membrane protein</topology>
    </subcellularLocation>
</comment>
<comment type="function">
    <text evidence="1">Required for ciliogenesis.</text>
</comment>
<dbReference type="Proteomes" id="UP000749559">
    <property type="component" value="Unassembled WGS sequence"/>
</dbReference>
<dbReference type="GO" id="GO:0005774">
    <property type="term" value="C:vacuolar membrane"/>
    <property type="evidence" value="ECO:0007669"/>
    <property type="project" value="UniProtKB-SubCell"/>
</dbReference>
<gene>
    <name evidence="14" type="ORF">OFUS_LOCUS24142</name>
</gene>
<dbReference type="InterPro" id="IPR024133">
    <property type="entry name" value="TM_138"/>
</dbReference>
<evidence type="ECO:0000256" key="7">
    <source>
        <dbReference type="ARBA" id="ARBA00022692"/>
    </source>
</evidence>
<evidence type="ECO:0000256" key="12">
    <source>
        <dbReference type="ARBA" id="ARBA00023180"/>
    </source>
</evidence>
<evidence type="ECO:0000256" key="5">
    <source>
        <dbReference type="ARBA" id="ARBA00014515"/>
    </source>
</evidence>
<protein>
    <recommendedName>
        <fullName evidence="5">Transmembrane protein 138</fullName>
    </recommendedName>
</protein>
<dbReference type="GO" id="GO:0005929">
    <property type="term" value="C:cilium"/>
    <property type="evidence" value="ECO:0007669"/>
    <property type="project" value="UniProtKB-SubCell"/>
</dbReference>
<evidence type="ECO:0000313" key="14">
    <source>
        <dbReference type="EMBL" id="CAH1800224.1"/>
    </source>
</evidence>
<accession>A0A8J1XGE9</accession>
<dbReference type="EMBL" id="CAIIXF020000011">
    <property type="protein sequence ID" value="CAH1800224.1"/>
    <property type="molecule type" value="Genomic_DNA"/>
</dbReference>
<dbReference type="Pfam" id="PF14935">
    <property type="entry name" value="TMEM138"/>
    <property type="match status" value="1"/>
</dbReference>
<keyword evidence="10" id="KW-0969">Cilium</keyword>
<evidence type="ECO:0000256" key="4">
    <source>
        <dbReference type="ARBA" id="ARBA00010572"/>
    </source>
</evidence>
<evidence type="ECO:0000256" key="11">
    <source>
        <dbReference type="ARBA" id="ARBA00023136"/>
    </source>
</evidence>